<dbReference type="InterPro" id="IPR027473">
    <property type="entry name" value="L-asparaginase_C"/>
</dbReference>
<feature type="binding site" evidence="5">
    <location>
        <position position="60"/>
    </location>
    <ligand>
        <name>substrate</name>
    </ligand>
</feature>
<dbReference type="AlphaFoldDB" id="A0A4Y8VKU5"/>
<dbReference type="Proteomes" id="UP000297872">
    <property type="component" value="Unassembled WGS sequence"/>
</dbReference>
<evidence type="ECO:0000256" key="3">
    <source>
        <dbReference type="ARBA" id="ARBA00022801"/>
    </source>
</evidence>
<dbReference type="CDD" id="cd08963">
    <property type="entry name" value="L-asparaginase_I"/>
    <property type="match status" value="1"/>
</dbReference>
<proteinExistence type="inferred from homology"/>
<dbReference type="InterPro" id="IPR041725">
    <property type="entry name" value="L-asparaginase_I"/>
</dbReference>
<evidence type="ECO:0000256" key="4">
    <source>
        <dbReference type="PIRSR" id="PIRSR001220-1"/>
    </source>
</evidence>
<feature type="active site" evidence="6">
    <location>
        <position position="15"/>
    </location>
</feature>
<protein>
    <recommendedName>
        <fullName evidence="2">asparaginase</fullName>
        <ecNumber evidence="2">3.5.1.1</ecNumber>
    </recommendedName>
</protein>
<dbReference type="Pfam" id="PF17763">
    <property type="entry name" value="Asparaginase_C"/>
    <property type="match status" value="1"/>
</dbReference>
<dbReference type="Pfam" id="PF00710">
    <property type="entry name" value="Asparaginase"/>
    <property type="match status" value="1"/>
</dbReference>
<name>A0A4Y8VKU5_9BACT</name>
<comment type="similarity">
    <text evidence="1">Belongs to the asparaginase 1 family.</text>
</comment>
<evidence type="ECO:0000313" key="11">
    <source>
        <dbReference type="Proteomes" id="UP000297872"/>
    </source>
</evidence>
<dbReference type="InterPro" id="IPR027475">
    <property type="entry name" value="Asparaginase/glutaminase_AS2"/>
</dbReference>
<feature type="active site" description="O-isoaspartyl threonine intermediate" evidence="4">
    <location>
        <position position="15"/>
    </location>
</feature>
<dbReference type="InterPro" id="IPR006033">
    <property type="entry name" value="AsnA_fam"/>
</dbReference>
<evidence type="ECO:0000313" key="10">
    <source>
        <dbReference type="EMBL" id="TFH81077.1"/>
    </source>
</evidence>
<dbReference type="SUPFAM" id="SSF53774">
    <property type="entry name" value="Glutaminase/Asparaginase"/>
    <property type="match status" value="1"/>
</dbReference>
<evidence type="ECO:0000259" key="8">
    <source>
        <dbReference type="Pfam" id="PF00710"/>
    </source>
</evidence>
<sequence>MTGTPKILIIYTGGTIGMGKDVNTGVLEPLDFNHLVSSMPEFQLIQADIDVRKFDPPIDSSDMDPMGWAELVGMIANNYNDYDGFVILHGTDTMAYTASALSFMLENLTKPVILTGSQLPIGELRTDGKENMMTAIEIASMKDLEGHPLVPEVCIFFNGKLLRGNRTTKINAEGFHAFDSFNHPHLCDVGINFSFHPHHILKPDYHKPMVPHMKLDPNVIVFSLFPGIQDTIVRHVLESPSLRGIVMRTYGSGNAPHAPWIIRLLDQAAHRGVNIINISQCITGCVDMERYGAGFQLKVAHVVSGYDSTVEAAVTKLMYLQGRYPDNRMVREKLKQSLAGEITLPE</sequence>
<dbReference type="GO" id="GO:0004067">
    <property type="term" value="F:asparaginase activity"/>
    <property type="evidence" value="ECO:0007669"/>
    <property type="project" value="UniProtKB-UniRule"/>
</dbReference>
<dbReference type="NCBIfam" id="TIGR00519">
    <property type="entry name" value="asnASE_I"/>
    <property type="match status" value="1"/>
</dbReference>
<dbReference type="RefSeq" id="WP_134843443.1">
    <property type="nucleotide sequence ID" value="NZ_DAWDDY010000032.1"/>
</dbReference>
<dbReference type="PROSITE" id="PS00144">
    <property type="entry name" value="ASN_GLN_ASE_1"/>
    <property type="match status" value="1"/>
</dbReference>
<dbReference type="SFLD" id="SFLDS00057">
    <property type="entry name" value="Glutaminase/Asparaginase"/>
    <property type="match status" value="1"/>
</dbReference>
<dbReference type="PROSITE" id="PS51732">
    <property type="entry name" value="ASN_GLN_ASE_3"/>
    <property type="match status" value="1"/>
</dbReference>
<feature type="active site" evidence="7">
    <location>
        <position position="91"/>
    </location>
</feature>
<gene>
    <name evidence="10" type="ORF">EXN75_08350</name>
</gene>
<keyword evidence="11" id="KW-1185">Reference proteome</keyword>
<dbReference type="PRINTS" id="PR00139">
    <property type="entry name" value="ASNGLNASE"/>
</dbReference>
<dbReference type="Gene3D" id="3.40.50.1170">
    <property type="entry name" value="L-asparaginase, N-terminal domain"/>
    <property type="match status" value="1"/>
</dbReference>
<evidence type="ECO:0000259" key="9">
    <source>
        <dbReference type="Pfam" id="PF17763"/>
    </source>
</evidence>
<dbReference type="Gene3D" id="3.40.50.40">
    <property type="match status" value="1"/>
</dbReference>
<dbReference type="InterPro" id="IPR037152">
    <property type="entry name" value="L-asparaginase_N_sf"/>
</dbReference>
<dbReference type="GO" id="GO:0009066">
    <property type="term" value="P:aspartate family amino acid metabolic process"/>
    <property type="evidence" value="ECO:0007669"/>
    <property type="project" value="UniProtKB-ARBA"/>
</dbReference>
<evidence type="ECO:0000256" key="6">
    <source>
        <dbReference type="PROSITE-ProRule" id="PRU10099"/>
    </source>
</evidence>
<accession>A0A4Y8VKU5</accession>
<dbReference type="InterPro" id="IPR006034">
    <property type="entry name" value="Asparaginase/glutaminase-like"/>
</dbReference>
<keyword evidence="3 10" id="KW-0378">Hydrolase</keyword>
<dbReference type="EMBL" id="SGVY01000018">
    <property type="protein sequence ID" value="TFH81077.1"/>
    <property type="molecule type" value="Genomic_DNA"/>
</dbReference>
<dbReference type="PIRSF" id="PIRSF500176">
    <property type="entry name" value="L_ASNase"/>
    <property type="match status" value="1"/>
</dbReference>
<feature type="domain" description="L-asparaginase N-terminal" evidence="8">
    <location>
        <begin position="6"/>
        <end position="196"/>
    </location>
</feature>
<evidence type="ECO:0000256" key="7">
    <source>
        <dbReference type="PROSITE-ProRule" id="PRU10100"/>
    </source>
</evidence>
<dbReference type="InterPro" id="IPR020827">
    <property type="entry name" value="Asparaginase/glutaminase_AS1"/>
</dbReference>
<evidence type="ECO:0000256" key="5">
    <source>
        <dbReference type="PIRSR" id="PIRSR001220-2"/>
    </source>
</evidence>
<feature type="binding site" evidence="5">
    <location>
        <begin position="91"/>
        <end position="92"/>
    </location>
    <ligand>
        <name>substrate</name>
    </ligand>
</feature>
<dbReference type="InterPro" id="IPR040919">
    <property type="entry name" value="Asparaginase_C"/>
</dbReference>
<dbReference type="GeneID" id="302995298"/>
<organism evidence="10 11">
    <name type="scientific">Segatella hominis</name>
    <dbReference type="NCBI Taxonomy" id="2518605"/>
    <lineage>
        <taxon>Bacteria</taxon>
        <taxon>Pseudomonadati</taxon>
        <taxon>Bacteroidota</taxon>
        <taxon>Bacteroidia</taxon>
        <taxon>Bacteroidales</taxon>
        <taxon>Prevotellaceae</taxon>
        <taxon>Segatella</taxon>
    </lineage>
</organism>
<feature type="domain" description="Asparaginase/glutaminase C-terminal" evidence="9">
    <location>
        <begin position="218"/>
        <end position="332"/>
    </location>
</feature>
<reference evidence="10 11" key="1">
    <citation type="submission" date="2019-02" db="EMBL/GenBank/DDBJ databases">
        <title>Draft Genome Sequence of the Prevotella sp. BCRC 81118, Isolated from Human Feces.</title>
        <authorList>
            <person name="Huang C.-H."/>
        </authorList>
    </citation>
    <scope>NUCLEOTIDE SEQUENCE [LARGE SCALE GENOMIC DNA]</scope>
    <source>
        <strain evidence="10 11">BCRC 81118</strain>
    </source>
</reference>
<dbReference type="PANTHER" id="PTHR11707">
    <property type="entry name" value="L-ASPARAGINASE"/>
    <property type="match status" value="1"/>
</dbReference>
<dbReference type="SMART" id="SM00870">
    <property type="entry name" value="Asparaginase"/>
    <property type="match status" value="1"/>
</dbReference>
<dbReference type="OrthoDB" id="9788068at2"/>
<comment type="caution">
    <text evidence="10">The sequence shown here is derived from an EMBL/GenBank/DDBJ whole genome shotgun (WGS) entry which is preliminary data.</text>
</comment>
<dbReference type="PROSITE" id="PS00917">
    <property type="entry name" value="ASN_GLN_ASE_2"/>
    <property type="match status" value="1"/>
</dbReference>
<dbReference type="PIRSF" id="PIRSF001220">
    <property type="entry name" value="L-ASNase_gatD"/>
    <property type="match status" value="1"/>
</dbReference>
<dbReference type="FunFam" id="3.40.50.1170:FF:000004">
    <property type="entry name" value="L-asparaginase, type I"/>
    <property type="match status" value="1"/>
</dbReference>
<dbReference type="EC" id="3.5.1.1" evidence="2"/>
<dbReference type="PANTHER" id="PTHR11707:SF28">
    <property type="entry name" value="60 KDA LYSOPHOSPHOLIPASE"/>
    <property type="match status" value="1"/>
</dbReference>
<dbReference type="InterPro" id="IPR027474">
    <property type="entry name" value="L-asparaginase_N"/>
</dbReference>
<dbReference type="FunFam" id="3.40.50.40:FF:000001">
    <property type="entry name" value="L-asparaginase 1"/>
    <property type="match status" value="1"/>
</dbReference>
<dbReference type="InterPro" id="IPR036152">
    <property type="entry name" value="Asp/glu_Ase-like_sf"/>
</dbReference>
<evidence type="ECO:0000256" key="2">
    <source>
        <dbReference type="ARBA" id="ARBA00012920"/>
    </source>
</evidence>
<evidence type="ECO:0000256" key="1">
    <source>
        <dbReference type="ARBA" id="ARBA00010518"/>
    </source>
</evidence>